<sequence>MLTKEELPPCPVATCFQLFGNKWKIYIIQQLINRPMGFNALHRAIPGISQKVLSSNLKEMDAAGLITRTVIPETPIRTEYALSELGHSLMPIIDSLVEWGTDYQQLVRNS</sequence>
<dbReference type="EMBL" id="CABWIH010000034">
    <property type="protein sequence ID" value="VWL95038.1"/>
    <property type="molecule type" value="Genomic_DNA"/>
</dbReference>
<dbReference type="EMBL" id="CABWIE010000002">
    <property type="protein sequence ID" value="VWL87050.1"/>
    <property type="molecule type" value="Genomic_DNA"/>
</dbReference>
<dbReference type="RefSeq" id="WP_152074259.1">
    <property type="nucleotide sequence ID" value="NZ_CAAKNU010000023.1"/>
</dbReference>
<evidence type="ECO:0000313" key="6">
    <source>
        <dbReference type="EMBL" id="VWL95038.1"/>
    </source>
</evidence>
<name>A0A5K1IJE4_9ACTN</name>
<dbReference type="CDD" id="cd00090">
    <property type="entry name" value="HTH_ARSR"/>
    <property type="match status" value="1"/>
</dbReference>
<evidence type="ECO:0000256" key="1">
    <source>
        <dbReference type="ARBA" id="ARBA00023015"/>
    </source>
</evidence>
<dbReference type="InterPro" id="IPR036390">
    <property type="entry name" value="WH_DNA-bd_sf"/>
</dbReference>
<dbReference type="SUPFAM" id="SSF46785">
    <property type="entry name" value="Winged helix' DNA-binding domain"/>
    <property type="match status" value="1"/>
</dbReference>
<reference evidence="7 8" key="1">
    <citation type="submission" date="2019-10" db="EMBL/GenBank/DDBJ databases">
        <authorList>
            <person name="Wolf R A."/>
        </authorList>
    </citation>
    <scope>NUCLEOTIDE SEQUENCE [LARGE SCALE GENOMIC DNA]</scope>
    <source>
        <strain evidence="6">Collinsella_aerofaciens_AK_138A</strain>
        <strain evidence="5">Collinsella_aerofaciens_MC2</strain>
    </source>
</reference>
<organism evidence="5 8">
    <name type="scientific">Collinsella aerofaciens</name>
    <dbReference type="NCBI Taxonomy" id="74426"/>
    <lineage>
        <taxon>Bacteria</taxon>
        <taxon>Bacillati</taxon>
        <taxon>Actinomycetota</taxon>
        <taxon>Coriobacteriia</taxon>
        <taxon>Coriobacteriales</taxon>
        <taxon>Coriobacteriaceae</taxon>
        <taxon>Collinsella</taxon>
    </lineage>
</organism>
<keyword evidence="8" id="KW-1185">Reference proteome</keyword>
<gene>
    <name evidence="5" type="primary">yybR</name>
    <name evidence="5" type="ORF">KCJAJFAP_01537</name>
    <name evidence="6" type="ORF">LMKDKBCB_01773</name>
</gene>
<dbReference type="Proteomes" id="UP000330807">
    <property type="component" value="Unassembled WGS sequence"/>
</dbReference>
<dbReference type="InterPro" id="IPR011991">
    <property type="entry name" value="ArsR-like_HTH"/>
</dbReference>
<evidence type="ECO:0000256" key="3">
    <source>
        <dbReference type="ARBA" id="ARBA00023163"/>
    </source>
</evidence>
<evidence type="ECO:0000313" key="7">
    <source>
        <dbReference type="Proteomes" id="UP000330807"/>
    </source>
</evidence>
<protein>
    <submittedName>
        <fullName evidence="5">Putative HTH-type transcriptional regulator YybR</fullName>
    </submittedName>
</protein>
<dbReference type="OrthoDB" id="9792527at2"/>
<dbReference type="GO" id="GO:0003677">
    <property type="term" value="F:DNA binding"/>
    <property type="evidence" value="ECO:0007669"/>
    <property type="project" value="UniProtKB-KW"/>
</dbReference>
<dbReference type="InterPro" id="IPR036388">
    <property type="entry name" value="WH-like_DNA-bd_sf"/>
</dbReference>
<dbReference type="PROSITE" id="PS51118">
    <property type="entry name" value="HTH_HXLR"/>
    <property type="match status" value="1"/>
</dbReference>
<dbReference type="Gene3D" id="1.10.10.10">
    <property type="entry name" value="Winged helix-like DNA-binding domain superfamily/Winged helix DNA-binding domain"/>
    <property type="match status" value="1"/>
</dbReference>
<dbReference type="AlphaFoldDB" id="A0A5K1IJE4"/>
<feature type="domain" description="HTH hxlR-type" evidence="4">
    <location>
        <begin position="10"/>
        <end position="108"/>
    </location>
</feature>
<evidence type="ECO:0000259" key="4">
    <source>
        <dbReference type="PROSITE" id="PS51118"/>
    </source>
</evidence>
<evidence type="ECO:0000256" key="2">
    <source>
        <dbReference type="ARBA" id="ARBA00023125"/>
    </source>
</evidence>
<dbReference type="Proteomes" id="UP000361836">
    <property type="component" value="Unassembled WGS sequence"/>
</dbReference>
<accession>A0A5K1IJE4</accession>
<keyword evidence="2" id="KW-0238">DNA-binding</keyword>
<dbReference type="Pfam" id="PF01638">
    <property type="entry name" value="HxlR"/>
    <property type="match status" value="1"/>
</dbReference>
<proteinExistence type="predicted"/>
<evidence type="ECO:0000313" key="5">
    <source>
        <dbReference type="EMBL" id="VWL87050.1"/>
    </source>
</evidence>
<evidence type="ECO:0000313" key="8">
    <source>
        <dbReference type="Proteomes" id="UP000361836"/>
    </source>
</evidence>
<dbReference type="PANTHER" id="PTHR33204">
    <property type="entry name" value="TRANSCRIPTIONAL REGULATOR, MARR FAMILY"/>
    <property type="match status" value="1"/>
</dbReference>
<dbReference type="InterPro" id="IPR002577">
    <property type="entry name" value="HTH_HxlR"/>
</dbReference>
<keyword evidence="3" id="KW-0804">Transcription</keyword>
<keyword evidence="1" id="KW-0805">Transcription regulation</keyword>